<sequence>MVVKLDLAPEVVAKIAAMDDPSNMSELTDIGRLAAKVQLKPEHFPPCFDVTSSRWTIPRRSTATRRRPRRAQNSLVLAITPGKAY</sequence>
<name>A0A7Z0RLJ9_9HYPH</name>
<dbReference type="RefSeq" id="WP_180695744.1">
    <property type="nucleotide sequence ID" value="NZ_JACCPJ010000006.1"/>
</dbReference>
<comment type="caution">
    <text evidence="1">The sequence shown here is derived from an EMBL/GenBank/DDBJ whole genome shotgun (WGS) entry which is preliminary data.</text>
</comment>
<dbReference type="Proteomes" id="UP000532162">
    <property type="component" value="Unassembled WGS sequence"/>
</dbReference>
<dbReference type="AlphaFoldDB" id="A0A7Z0RLJ9"/>
<organism evidence="1 2">
    <name type="scientific">Rhizobium changzhiense</name>
    <dbReference type="NCBI Taxonomy" id="2692317"/>
    <lineage>
        <taxon>Bacteria</taxon>
        <taxon>Pseudomonadati</taxon>
        <taxon>Pseudomonadota</taxon>
        <taxon>Alphaproteobacteria</taxon>
        <taxon>Hyphomicrobiales</taxon>
        <taxon>Rhizobiaceae</taxon>
        <taxon>Rhizobium/Agrobacterium group</taxon>
        <taxon>Rhizobium</taxon>
    </lineage>
</organism>
<gene>
    <name evidence="1" type="ORF">HX900_21440</name>
</gene>
<accession>A0A7Z0RLJ9</accession>
<evidence type="ECO:0000313" key="1">
    <source>
        <dbReference type="EMBL" id="NZD63635.1"/>
    </source>
</evidence>
<protein>
    <submittedName>
        <fullName evidence="1">Uncharacterized protein</fullName>
    </submittedName>
</protein>
<reference evidence="1 2" key="1">
    <citation type="submission" date="2020-07" db="EMBL/GenBank/DDBJ databases">
        <authorList>
            <person name="Sun Q."/>
        </authorList>
    </citation>
    <scope>NUCLEOTIDE SEQUENCE [LARGE SCALE GENOMIC DNA]</scope>
    <source>
        <strain evidence="1 2">WYCCWR 11290</strain>
    </source>
</reference>
<evidence type="ECO:0000313" key="2">
    <source>
        <dbReference type="Proteomes" id="UP000532162"/>
    </source>
</evidence>
<dbReference type="EMBL" id="JACCPJ010000006">
    <property type="protein sequence ID" value="NZD63635.1"/>
    <property type="molecule type" value="Genomic_DNA"/>
</dbReference>
<proteinExistence type="predicted"/>